<evidence type="ECO:0000313" key="3">
    <source>
        <dbReference type="Proteomes" id="UP001341840"/>
    </source>
</evidence>
<accession>A0ABU6RP09</accession>
<reference evidence="2 3" key="1">
    <citation type="journal article" date="2023" name="Plants (Basel)">
        <title>Bridging the Gap: Combining Genomics and Transcriptomics Approaches to Understand Stylosanthes scabra, an Orphan Legume from the Brazilian Caatinga.</title>
        <authorList>
            <person name="Ferreira-Neto J.R.C."/>
            <person name="da Silva M.D."/>
            <person name="Binneck E."/>
            <person name="de Melo N.F."/>
            <person name="da Silva R.H."/>
            <person name="de Melo A.L.T.M."/>
            <person name="Pandolfi V."/>
            <person name="Bustamante F.O."/>
            <person name="Brasileiro-Vidal A.C."/>
            <person name="Benko-Iseppon A.M."/>
        </authorList>
    </citation>
    <scope>NUCLEOTIDE SEQUENCE [LARGE SCALE GENOMIC DNA]</scope>
    <source>
        <tissue evidence="2">Leaves</tissue>
    </source>
</reference>
<evidence type="ECO:0000256" key="1">
    <source>
        <dbReference type="SAM" id="MobiDB-lite"/>
    </source>
</evidence>
<dbReference type="EMBL" id="JASCZI010031016">
    <property type="protein sequence ID" value="MED6125679.1"/>
    <property type="molecule type" value="Genomic_DNA"/>
</dbReference>
<keyword evidence="3" id="KW-1185">Reference proteome</keyword>
<protein>
    <submittedName>
        <fullName evidence="2">Uncharacterized protein</fullName>
    </submittedName>
</protein>
<feature type="region of interest" description="Disordered" evidence="1">
    <location>
        <begin position="95"/>
        <end position="138"/>
    </location>
</feature>
<dbReference type="Proteomes" id="UP001341840">
    <property type="component" value="Unassembled WGS sequence"/>
</dbReference>
<evidence type="ECO:0000313" key="2">
    <source>
        <dbReference type="EMBL" id="MED6125679.1"/>
    </source>
</evidence>
<sequence>MASRRNITVFRNPFPFSPRKPSISHLLHFEPRGINIRNYTKTYANLEQVINQPRTIPRVPLFAHVFAHGDASTAVYAPHHLARVVKNPHEAGISADTVLNEDTDAGNFPLENEDGVKFLRSKHGSPSQDPHPDPEISE</sequence>
<organism evidence="2 3">
    <name type="scientific">Stylosanthes scabra</name>
    <dbReference type="NCBI Taxonomy" id="79078"/>
    <lineage>
        <taxon>Eukaryota</taxon>
        <taxon>Viridiplantae</taxon>
        <taxon>Streptophyta</taxon>
        <taxon>Embryophyta</taxon>
        <taxon>Tracheophyta</taxon>
        <taxon>Spermatophyta</taxon>
        <taxon>Magnoliopsida</taxon>
        <taxon>eudicotyledons</taxon>
        <taxon>Gunneridae</taxon>
        <taxon>Pentapetalae</taxon>
        <taxon>rosids</taxon>
        <taxon>fabids</taxon>
        <taxon>Fabales</taxon>
        <taxon>Fabaceae</taxon>
        <taxon>Papilionoideae</taxon>
        <taxon>50 kb inversion clade</taxon>
        <taxon>dalbergioids sensu lato</taxon>
        <taxon>Dalbergieae</taxon>
        <taxon>Pterocarpus clade</taxon>
        <taxon>Stylosanthes</taxon>
    </lineage>
</organism>
<name>A0ABU6RP09_9FABA</name>
<gene>
    <name evidence="2" type="ORF">PIB30_070903</name>
</gene>
<comment type="caution">
    <text evidence="2">The sequence shown here is derived from an EMBL/GenBank/DDBJ whole genome shotgun (WGS) entry which is preliminary data.</text>
</comment>
<proteinExistence type="predicted"/>